<keyword evidence="1" id="KW-0472">Membrane</keyword>
<keyword evidence="1" id="KW-0812">Transmembrane</keyword>
<reference evidence="2 3" key="1">
    <citation type="submission" date="2018-09" db="EMBL/GenBank/DDBJ databases">
        <authorList>
            <person name="Wang F."/>
        </authorList>
    </citation>
    <scope>NUCLEOTIDE SEQUENCE [LARGE SCALE GENOMIC DNA]</scope>
    <source>
        <strain evidence="2 3">PLHSC7-2</strain>
    </source>
</reference>
<dbReference type="AlphaFoldDB" id="A0A418Y9R6"/>
<evidence type="ECO:0000313" key="2">
    <source>
        <dbReference type="EMBL" id="RJG38169.1"/>
    </source>
</evidence>
<dbReference type="EMBL" id="QZCH01000043">
    <property type="protein sequence ID" value="RJG38169.1"/>
    <property type="molecule type" value="Genomic_DNA"/>
</dbReference>
<feature type="transmembrane region" description="Helical" evidence="1">
    <location>
        <begin position="20"/>
        <end position="42"/>
    </location>
</feature>
<evidence type="ECO:0000256" key="1">
    <source>
        <dbReference type="SAM" id="Phobius"/>
    </source>
</evidence>
<reference evidence="2 3" key="2">
    <citation type="submission" date="2019-01" db="EMBL/GenBank/DDBJ databases">
        <title>Motilimonas pumilus sp. nov., isolated from the gut of sea cucumber (Apostichopus japonicus).</title>
        <authorList>
            <person name="Wang F.-Q."/>
            <person name="Ren L.-H."/>
            <person name="Lin Y.-W."/>
            <person name="Sun G.-H."/>
            <person name="Du Z.-J."/>
            <person name="Zhao J.-X."/>
            <person name="Liu X.-J."/>
            <person name="Liu L.-J."/>
        </authorList>
    </citation>
    <scope>NUCLEOTIDE SEQUENCE [LARGE SCALE GENOMIC DNA]</scope>
    <source>
        <strain evidence="2 3">PLHSC7-2</strain>
    </source>
</reference>
<protein>
    <submittedName>
        <fullName evidence="2">Uncharacterized protein</fullName>
    </submittedName>
</protein>
<sequence length="80" mass="8932">MKMFLAAFWAPKGLIFWHELIRSFAISLMLLFGLAVLGLLAAQSLITWAYLALAVQLIMATGSRLYFGDTPPPQSRFAQK</sequence>
<dbReference type="Proteomes" id="UP000283255">
    <property type="component" value="Unassembled WGS sequence"/>
</dbReference>
<name>A0A418Y9R6_9GAMM</name>
<gene>
    <name evidence="2" type="ORF">D1Z90_19275</name>
</gene>
<evidence type="ECO:0000313" key="3">
    <source>
        <dbReference type="Proteomes" id="UP000283255"/>
    </source>
</evidence>
<dbReference type="RefSeq" id="WP_119912430.1">
    <property type="nucleotide sequence ID" value="NZ_QZCH01000043.1"/>
</dbReference>
<keyword evidence="3" id="KW-1185">Reference proteome</keyword>
<organism evidence="2 3">
    <name type="scientific">Motilimonas pumila</name>
    <dbReference type="NCBI Taxonomy" id="2303987"/>
    <lineage>
        <taxon>Bacteria</taxon>
        <taxon>Pseudomonadati</taxon>
        <taxon>Pseudomonadota</taxon>
        <taxon>Gammaproteobacteria</taxon>
        <taxon>Alteromonadales</taxon>
        <taxon>Alteromonadales genera incertae sedis</taxon>
        <taxon>Motilimonas</taxon>
    </lineage>
</organism>
<accession>A0A418Y9R6</accession>
<keyword evidence="1" id="KW-1133">Transmembrane helix</keyword>
<feature type="transmembrane region" description="Helical" evidence="1">
    <location>
        <begin position="48"/>
        <end position="67"/>
    </location>
</feature>
<comment type="caution">
    <text evidence="2">The sequence shown here is derived from an EMBL/GenBank/DDBJ whole genome shotgun (WGS) entry which is preliminary data.</text>
</comment>
<proteinExistence type="predicted"/>